<protein>
    <submittedName>
        <fullName evidence="2">Uncharacterized protein</fullName>
    </submittedName>
</protein>
<dbReference type="AlphaFoldDB" id="A0A5J5C0H6"/>
<dbReference type="Proteomes" id="UP000325577">
    <property type="component" value="Linkage Group LG0"/>
</dbReference>
<evidence type="ECO:0000256" key="1">
    <source>
        <dbReference type="SAM" id="MobiDB-lite"/>
    </source>
</evidence>
<proteinExistence type="predicted"/>
<gene>
    <name evidence="2" type="ORF">F0562_000403</name>
</gene>
<organism evidence="2 3">
    <name type="scientific">Nyssa sinensis</name>
    <dbReference type="NCBI Taxonomy" id="561372"/>
    <lineage>
        <taxon>Eukaryota</taxon>
        <taxon>Viridiplantae</taxon>
        <taxon>Streptophyta</taxon>
        <taxon>Embryophyta</taxon>
        <taxon>Tracheophyta</taxon>
        <taxon>Spermatophyta</taxon>
        <taxon>Magnoliopsida</taxon>
        <taxon>eudicotyledons</taxon>
        <taxon>Gunneridae</taxon>
        <taxon>Pentapetalae</taxon>
        <taxon>asterids</taxon>
        <taxon>Cornales</taxon>
        <taxon>Nyssaceae</taxon>
        <taxon>Nyssa</taxon>
    </lineage>
</organism>
<accession>A0A5J5C0H6</accession>
<dbReference type="Pfam" id="PF04720">
    <property type="entry name" value="PDDEXK_6"/>
    <property type="match status" value="1"/>
</dbReference>
<dbReference type="EMBL" id="CM018031">
    <property type="protein sequence ID" value="KAA8548719.1"/>
    <property type="molecule type" value="Genomic_DNA"/>
</dbReference>
<keyword evidence="3" id="KW-1185">Reference proteome</keyword>
<evidence type="ECO:0000313" key="2">
    <source>
        <dbReference type="EMBL" id="KAA8548719.1"/>
    </source>
</evidence>
<feature type="region of interest" description="Disordered" evidence="1">
    <location>
        <begin position="278"/>
        <end position="302"/>
    </location>
</feature>
<reference evidence="2 3" key="1">
    <citation type="submission" date="2019-09" db="EMBL/GenBank/DDBJ databases">
        <title>A chromosome-level genome assembly of the Chinese tupelo Nyssa sinensis.</title>
        <authorList>
            <person name="Yang X."/>
            <person name="Kang M."/>
            <person name="Yang Y."/>
            <person name="Xiong H."/>
            <person name="Wang M."/>
            <person name="Zhang Z."/>
            <person name="Wang Z."/>
            <person name="Wu H."/>
            <person name="Ma T."/>
            <person name="Liu J."/>
            <person name="Xi Z."/>
        </authorList>
    </citation>
    <scope>NUCLEOTIDE SEQUENCE [LARGE SCALE GENOMIC DNA]</scope>
    <source>
        <strain evidence="2">J267</strain>
        <tissue evidence="2">Leaf</tissue>
    </source>
</reference>
<dbReference type="InterPro" id="IPR006502">
    <property type="entry name" value="PDDEXK-like"/>
</dbReference>
<sequence length="302" mass="34265">MPFPMKIQPIDSQTYRESIRNDSVKPVLKSRLKRLFDRPFPSVLRISSTEKPIVGEVQYSKDGGAEFEPSSVCLAKMVQNFIEESNEKQSAAKCGRNRCNCFNGNNNDSSDDEFDISSSFGESIPTASSGDSFDTLKSLIPCASVAERNLLADTSKIVDKNKICKRKDDLRKLVTDGLSVLGYDASICKSRWEKSPSYPAGEYEFIDCDCGRGEIIDRHRLQIRVRDSSINWRLQSDPPICAVHFCRQSRSSPTNRFNRIRGRETELEEERHACSSVEKSRVHQGQMALPLHQNHTTYKRRS</sequence>
<name>A0A5J5C0H6_9ASTE</name>
<dbReference type="PANTHER" id="PTHR31579">
    <property type="entry name" value="OS03G0796600 PROTEIN"/>
    <property type="match status" value="1"/>
</dbReference>
<dbReference type="PANTHER" id="PTHR31579:SF1">
    <property type="entry name" value="OS03G0796600 PROTEIN"/>
    <property type="match status" value="1"/>
</dbReference>
<evidence type="ECO:0000313" key="3">
    <source>
        <dbReference type="Proteomes" id="UP000325577"/>
    </source>
</evidence>
<dbReference type="OrthoDB" id="691424at2759"/>